<reference evidence="4 5" key="1">
    <citation type="submission" date="2017-07" db="EMBL/GenBank/DDBJ databases">
        <title>Draft Genome Sequences of Select Purple Nonsulfur Bacteria.</title>
        <authorList>
            <person name="Lasarre B."/>
            <person name="Mckinlay J.B."/>
        </authorList>
    </citation>
    <scope>NUCLEOTIDE SEQUENCE [LARGE SCALE GENOMIC DNA]</scope>
    <source>
        <strain evidence="4 5">DSM 11290</strain>
    </source>
</reference>
<evidence type="ECO:0000313" key="5">
    <source>
        <dbReference type="Proteomes" id="UP000249299"/>
    </source>
</evidence>
<dbReference type="GO" id="GO:0004672">
    <property type="term" value="F:protein kinase activity"/>
    <property type="evidence" value="ECO:0007669"/>
    <property type="project" value="UniProtKB-ARBA"/>
</dbReference>
<dbReference type="SUPFAM" id="SSF47226">
    <property type="entry name" value="Histidine-containing phosphotransfer domain, HPT domain"/>
    <property type="match status" value="1"/>
</dbReference>
<feature type="domain" description="HPt" evidence="3">
    <location>
        <begin position="1"/>
        <end position="113"/>
    </location>
</feature>
<dbReference type="Gene3D" id="1.20.120.160">
    <property type="entry name" value="HPT domain"/>
    <property type="match status" value="1"/>
</dbReference>
<dbReference type="RefSeq" id="WP_111434671.1">
    <property type="nucleotide sequence ID" value="NZ_JACIGG010000001.1"/>
</dbReference>
<gene>
    <name evidence="4" type="ORF">CH339_12345</name>
</gene>
<dbReference type="InterPro" id="IPR008207">
    <property type="entry name" value="Sig_transdc_His_kin_Hpt_dom"/>
</dbReference>
<dbReference type="Pfam" id="PF01627">
    <property type="entry name" value="Hpt"/>
    <property type="match status" value="1"/>
</dbReference>
<dbReference type="AlphaFoldDB" id="A0A327JN71"/>
<dbReference type="InterPro" id="IPR036641">
    <property type="entry name" value="HPT_dom_sf"/>
</dbReference>
<keyword evidence="1" id="KW-0902">Two-component regulatory system</keyword>
<dbReference type="EMBL" id="NPEV01000025">
    <property type="protein sequence ID" value="RAI26823.1"/>
    <property type="molecule type" value="Genomic_DNA"/>
</dbReference>
<evidence type="ECO:0000256" key="2">
    <source>
        <dbReference type="PROSITE-ProRule" id="PRU00110"/>
    </source>
</evidence>
<comment type="caution">
    <text evidence="4">The sequence shown here is derived from an EMBL/GenBank/DDBJ whole genome shotgun (WGS) entry which is preliminary data.</text>
</comment>
<accession>A0A327JN71</accession>
<dbReference type="PROSITE" id="PS50894">
    <property type="entry name" value="HPT"/>
    <property type="match status" value="1"/>
</dbReference>
<name>A0A327JN71_9HYPH</name>
<keyword evidence="2" id="KW-0597">Phosphoprotein</keyword>
<organism evidence="4 5">
    <name type="scientific">Rhodobium orientis</name>
    <dbReference type="NCBI Taxonomy" id="34017"/>
    <lineage>
        <taxon>Bacteria</taxon>
        <taxon>Pseudomonadati</taxon>
        <taxon>Pseudomonadota</taxon>
        <taxon>Alphaproteobacteria</taxon>
        <taxon>Hyphomicrobiales</taxon>
        <taxon>Rhodobiaceae</taxon>
        <taxon>Rhodobium</taxon>
    </lineage>
</organism>
<dbReference type="GO" id="GO:0000160">
    <property type="term" value="P:phosphorelay signal transduction system"/>
    <property type="evidence" value="ECO:0007669"/>
    <property type="project" value="UniProtKB-KW"/>
</dbReference>
<feature type="modified residue" description="Phosphohistidine" evidence="2">
    <location>
        <position position="49"/>
    </location>
</feature>
<keyword evidence="5" id="KW-1185">Reference proteome</keyword>
<dbReference type="Proteomes" id="UP000249299">
    <property type="component" value="Unassembled WGS sequence"/>
</dbReference>
<sequence>MQNELRELISRHCLTLTVELEDISLCLARLDAPNARPGPVVAEAIGLSHKIKGSSGSLGFSSISAAASLLEHYLKGINPEAAALSREEQEGIQDHLSCLNRLIHSASPQDSALYNVQI</sequence>
<evidence type="ECO:0000313" key="4">
    <source>
        <dbReference type="EMBL" id="RAI26823.1"/>
    </source>
</evidence>
<proteinExistence type="predicted"/>
<protein>
    <recommendedName>
        <fullName evidence="3">HPt domain-containing protein</fullName>
    </recommendedName>
</protein>
<evidence type="ECO:0000259" key="3">
    <source>
        <dbReference type="PROSITE" id="PS50894"/>
    </source>
</evidence>
<evidence type="ECO:0000256" key="1">
    <source>
        <dbReference type="ARBA" id="ARBA00023012"/>
    </source>
</evidence>